<evidence type="ECO:0000313" key="6">
    <source>
        <dbReference type="Proteomes" id="UP000622547"/>
    </source>
</evidence>
<organism evidence="5 6">
    <name type="scientific">Planotetraspora phitsanulokensis</name>
    <dbReference type="NCBI Taxonomy" id="575192"/>
    <lineage>
        <taxon>Bacteria</taxon>
        <taxon>Bacillati</taxon>
        <taxon>Actinomycetota</taxon>
        <taxon>Actinomycetes</taxon>
        <taxon>Streptosporangiales</taxon>
        <taxon>Streptosporangiaceae</taxon>
        <taxon>Planotetraspora</taxon>
    </lineage>
</organism>
<dbReference type="SUPFAM" id="SSF46689">
    <property type="entry name" value="Homeodomain-like"/>
    <property type="match status" value="1"/>
</dbReference>
<sequence>MLPQRGVEVKTRGAFHRAPRAARIGATQSASQAVTIMAGRPTSEIVSRRPAPPLRPFVTWYCGYRDADVGPRRHRGLPSPYLTVIVTLDEPLVVAAHPDLRIPPAEYGTLVGGLHTTPVLITHDGRQSGIQLSLSPLGARALLGLPAGELTGSVLDAADVVGPFANQLRERVLDAHGWTARFGVLDEMLSAHLDAGARLQGEVVHAWRRLLTSAGAVPAAELAREVGWSGRYLSRRFGVEVGLSPKAAARVVRFDRTRRFLMRQAAEDRGLLLSDVAAECGYYDQAHLAREFGEFAGCSPSRWLGEEFRYVQAGADTLMSDSAT</sequence>
<dbReference type="PANTHER" id="PTHR46796:SF15">
    <property type="entry name" value="BLL1074 PROTEIN"/>
    <property type="match status" value="1"/>
</dbReference>
<evidence type="ECO:0000313" key="5">
    <source>
        <dbReference type="EMBL" id="GII36316.1"/>
    </source>
</evidence>
<gene>
    <name evidence="5" type="ORF">Pph01_13190</name>
</gene>
<keyword evidence="3" id="KW-0804">Transcription</keyword>
<evidence type="ECO:0000256" key="2">
    <source>
        <dbReference type="ARBA" id="ARBA00023125"/>
    </source>
</evidence>
<dbReference type="PROSITE" id="PS01124">
    <property type="entry name" value="HTH_ARAC_FAMILY_2"/>
    <property type="match status" value="1"/>
</dbReference>
<dbReference type="InterPro" id="IPR046532">
    <property type="entry name" value="DUF6597"/>
</dbReference>
<proteinExistence type="predicted"/>
<dbReference type="InterPro" id="IPR018060">
    <property type="entry name" value="HTH_AraC"/>
</dbReference>
<keyword evidence="6" id="KW-1185">Reference proteome</keyword>
<protein>
    <submittedName>
        <fullName evidence="5">AraC family transcriptional regulator</fullName>
    </submittedName>
</protein>
<dbReference type="Pfam" id="PF12833">
    <property type="entry name" value="HTH_18"/>
    <property type="match status" value="1"/>
</dbReference>
<dbReference type="InterPro" id="IPR050204">
    <property type="entry name" value="AraC_XylS_family_regulators"/>
</dbReference>
<feature type="domain" description="HTH araC/xylS-type" evidence="4">
    <location>
        <begin position="201"/>
        <end position="306"/>
    </location>
</feature>
<name>A0A8J3U2Z1_9ACTN</name>
<comment type="caution">
    <text evidence="5">The sequence shown here is derived from an EMBL/GenBank/DDBJ whole genome shotgun (WGS) entry which is preliminary data.</text>
</comment>
<dbReference type="Gene3D" id="1.10.10.60">
    <property type="entry name" value="Homeodomain-like"/>
    <property type="match status" value="1"/>
</dbReference>
<evidence type="ECO:0000259" key="4">
    <source>
        <dbReference type="PROSITE" id="PS01124"/>
    </source>
</evidence>
<dbReference type="InterPro" id="IPR009057">
    <property type="entry name" value="Homeodomain-like_sf"/>
</dbReference>
<dbReference type="GO" id="GO:0043565">
    <property type="term" value="F:sequence-specific DNA binding"/>
    <property type="evidence" value="ECO:0007669"/>
    <property type="project" value="InterPro"/>
</dbReference>
<dbReference type="Pfam" id="PF20240">
    <property type="entry name" value="DUF6597"/>
    <property type="match status" value="1"/>
</dbReference>
<dbReference type="AlphaFoldDB" id="A0A8J3U2Z1"/>
<dbReference type="SMART" id="SM00342">
    <property type="entry name" value="HTH_ARAC"/>
    <property type="match status" value="1"/>
</dbReference>
<keyword evidence="2" id="KW-0238">DNA-binding</keyword>
<reference evidence="5 6" key="1">
    <citation type="submission" date="2021-01" db="EMBL/GenBank/DDBJ databases">
        <title>Whole genome shotgun sequence of Planotetraspora phitsanulokensis NBRC 104273.</title>
        <authorList>
            <person name="Komaki H."/>
            <person name="Tamura T."/>
        </authorList>
    </citation>
    <scope>NUCLEOTIDE SEQUENCE [LARGE SCALE GENOMIC DNA]</scope>
    <source>
        <strain evidence="5 6">NBRC 104273</strain>
    </source>
</reference>
<dbReference type="Proteomes" id="UP000622547">
    <property type="component" value="Unassembled WGS sequence"/>
</dbReference>
<accession>A0A8J3U2Z1</accession>
<evidence type="ECO:0000256" key="3">
    <source>
        <dbReference type="ARBA" id="ARBA00023163"/>
    </source>
</evidence>
<keyword evidence="1" id="KW-0805">Transcription regulation</keyword>
<evidence type="ECO:0000256" key="1">
    <source>
        <dbReference type="ARBA" id="ARBA00023015"/>
    </source>
</evidence>
<dbReference type="EMBL" id="BOOP01000004">
    <property type="protein sequence ID" value="GII36316.1"/>
    <property type="molecule type" value="Genomic_DNA"/>
</dbReference>
<dbReference type="GO" id="GO:0003700">
    <property type="term" value="F:DNA-binding transcription factor activity"/>
    <property type="evidence" value="ECO:0007669"/>
    <property type="project" value="InterPro"/>
</dbReference>
<dbReference type="PANTHER" id="PTHR46796">
    <property type="entry name" value="HTH-TYPE TRANSCRIPTIONAL ACTIVATOR RHAS-RELATED"/>
    <property type="match status" value="1"/>
</dbReference>